<gene>
    <name evidence="8" type="ORF">C7M61_001635</name>
</gene>
<dbReference type="OrthoDB" id="10265668at2759"/>
<dbReference type="PANTHER" id="PTHR17204">
    <property type="entry name" value="PRE-MRNA PROCESSING PROTEIN PRP39-RELATED"/>
    <property type="match status" value="1"/>
</dbReference>
<evidence type="ECO:0000256" key="5">
    <source>
        <dbReference type="ARBA" id="ARBA00023242"/>
    </source>
</evidence>
<proteinExistence type="inferred from homology"/>
<dbReference type="STRING" id="418784.A0A2P7YV31"/>
<dbReference type="Gene3D" id="1.25.40.10">
    <property type="entry name" value="Tetratricopeptide repeat domain"/>
    <property type="match status" value="2"/>
</dbReference>
<dbReference type="InterPro" id="IPR011990">
    <property type="entry name" value="TPR-like_helical_dom_sf"/>
</dbReference>
<evidence type="ECO:0000256" key="2">
    <source>
        <dbReference type="ARBA" id="ARBA00022664"/>
    </source>
</evidence>
<reference evidence="8 9" key="1">
    <citation type="submission" date="2018-03" db="EMBL/GenBank/DDBJ databases">
        <title>Candida pseudohaemulonii genome assembly and annotation.</title>
        <authorList>
            <person name="Munoz J.F."/>
            <person name="Gade L.G."/>
            <person name="Chow N.A."/>
            <person name="Litvintseva A.P."/>
            <person name="Loparev V.N."/>
            <person name="Cuomo C.A."/>
        </authorList>
    </citation>
    <scope>NUCLEOTIDE SEQUENCE [LARGE SCALE GENOMIC DNA]</scope>
    <source>
        <strain evidence="8 9">B12108</strain>
    </source>
</reference>
<comment type="subcellular location">
    <subcellularLocation>
        <location evidence="1">Nucleus</location>
    </subcellularLocation>
</comment>
<keyword evidence="3" id="KW-0677">Repeat</keyword>
<evidence type="ECO:0000256" key="1">
    <source>
        <dbReference type="ARBA" id="ARBA00004123"/>
    </source>
</evidence>
<dbReference type="PANTHER" id="PTHR17204:SF5">
    <property type="entry name" value="PRE-MRNA-PROCESSING FACTOR 39"/>
    <property type="match status" value="1"/>
</dbReference>
<protein>
    <recommendedName>
        <fullName evidence="10">Suppressor of forked domain-containing protein</fullName>
    </recommendedName>
</protein>
<keyword evidence="4" id="KW-0508">mRNA splicing</keyword>
<dbReference type="GO" id="GO:0030627">
    <property type="term" value="F:pre-mRNA 5'-splice site binding"/>
    <property type="evidence" value="ECO:0007669"/>
    <property type="project" value="TreeGrafter"/>
</dbReference>
<organism evidence="8 9">
    <name type="scientific">Candidozyma pseudohaemuli</name>
    <dbReference type="NCBI Taxonomy" id="418784"/>
    <lineage>
        <taxon>Eukaryota</taxon>
        <taxon>Fungi</taxon>
        <taxon>Dikarya</taxon>
        <taxon>Ascomycota</taxon>
        <taxon>Saccharomycotina</taxon>
        <taxon>Pichiomycetes</taxon>
        <taxon>Metschnikowiaceae</taxon>
        <taxon>Candidozyma</taxon>
    </lineage>
</organism>
<dbReference type="AlphaFoldDB" id="A0A2P7YV31"/>
<dbReference type="EMBL" id="PYFQ01000002">
    <property type="protein sequence ID" value="PSK39826.1"/>
    <property type="molecule type" value="Genomic_DNA"/>
</dbReference>
<keyword evidence="9" id="KW-1185">Reference proteome</keyword>
<dbReference type="Proteomes" id="UP000241107">
    <property type="component" value="Unassembled WGS sequence"/>
</dbReference>
<accession>A0A2P7YV31</accession>
<dbReference type="GeneID" id="36565025"/>
<dbReference type="InterPro" id="IPR059164">
    <property type="entry name" value="HAT_PRP39_C"/>
</dbReference>
<dbReference type="RefSeq" id="XP_024714916.1">
    <property type="nucleotide sequence ID" value="XM_024857036.1"/>
</dbReference>
<feature type="compositionally biased region" description="Low complexity" evidence="7">
    <location>
        <begin position="43"/>
        <end position="55"/>
    </location>
</feature>
<evidence type="ECO:0000256" key="7">
    <source>
        <dbReference type="SAM" id="MobiDB-lite"/>
    </source>
</evidence>
<dbReference type="VEuPathDB" id="FungiDB:C7M61_001635"/>
<evidence type="ECO:0000313" key="9">
    <source>
        <dbReference type="Proteomes" id="UP000241107"/>
    </source>
</evidence>
<dbReference type="Pfam" id="PF23241">
    <property type="entry name" value="HAT_PRP39_C"/>
    <property type="match status" value="1"/>
</dbReference>
<evidence type="ECO:0008006" key="10">
    <source>
        <dbReference type="Google" id="ProtNLM"/>
    </source>
</evidence>
<dbReference type="SUPFAM" id="SSF48452">
    <property type="entry name" value="TPR-like"/>
    <property type="match status" value="1"/>
</dbReference>
<dbReference type="Pfam" id="PF23240">
    <property type="entry name" value="HAT_PRP39_N"/>
    <property type="match status" value="1"/>
</dbReference>
<comment type="similarity">
    <text evidence="6">Belongs to the PRP39 family.</text>
</comment>
<feature type="region of interest" description="Disordered" evidence="7">
    <location>
        <begin position="29"/>
        <end position="56"/>
    </location>
</feature>
<keyword evidence="2" id="KW-0507">mRNA processing</keyword>
<name>A0A2P7YV31_9ASCO</name>
<dbReference type="GO" id="GO:0071004">
    <property type="term" value="C:U2-type prespliceosome"/>
    <property type="evidence" value="ECO:0007669"/>
    <property type="project" value="TreeGrafter"/>
</dbReference>
<dbReference type="SMART" id="SM00386">
    <property type="entry name" value="HAT"/>
    <property type="match status" value="5"/>
</dbReference>
<evidence type="ECO:0000256" key="3">
    <source>
        <dbReference type="ARBA" id="ARBA00022737"/>
    </source>
</evidence>
<sequence>MAELPEIPEIPADLGNDFSSNLILDKLTDASTPRQLKSRDSSNKNSNIPKNPNSIEQWNELIRKSEDKYDNSGGQEDQRKKYASSTSNVYRQLLSRFPFLTELWKQFLIFTYKANGLKESLAVLELATKKHPQSISIWVEYLTALTSAGDEFFPANRIDQEFSRAKTQIGYNFHSDPFWDLYISHASKKDDPKDLLSLYLYLIHIPLYQYAKYYNQFVEMNKTFDVNEIVEDEMHLNKLLQAFGKTEISELSALEKGQLIDEYANSIFVETQRQVNEKWPHESSLGFQDFQLSTQPDAEPWLRYLNHELDSLKTLSDESQRVHHLRFISNLFERAIVPNCFNSQVWLKYCDFAEAYLSFDEAKGVYDRAVFNFVPLNEPEVRVKYEDFLMKREMFDVCNEYLLDLLRSFSGSTGYNIYSKAPYMHTLQQLVSLWNKHVASETLTGILENIISGFFDRVDRYKKEPTREQNGKDEKQYELKQAFVTLLSKLLNQDGISVITVAYLKLLETAGEVVQIRQFFNKYFKEQAFSWSVQFWKFFVDFEGYNQVNLVNLRSIINIIKEKTALPQRAVEGFLEIYHEIVLKNLKTAILLKGPNGEDLHDTLINLGLEKSRSLSTNKRLGGPEEIEKLDLSLLALPG</sequence>
<comment type="caution">
    <text evidence="8">The sequence shown here is derived from an EMBL/GenBank/DDBJ whole genome shotgun (WGS) entry which is preliminary data.</text>
</comment>
<dbReference type="GO" id="GO:0005685">
    <property type="term" value="C:U1 snRNP"/>
    <property type="evidence" value="ECO:0007669"/>
    <property type="project" value="TreeGrafter"/>
</dbReference>
<evidence type="ECO:0000256" key="6">
    <source>
        <dbReference type="ARBA" id="ARBA00038019"/>
    </source>
</evidence>
<dbReference type="GO" id="GO:0000395">
    <property type="term" value="P:mRNA 5'-splice site recognition"/>
    <property type="evidence" value="ECO:0007669"/>
    <property type="project" value="TreeGrafter"/>
</dbReference>
<dbReference type="GO" id="GO:0000243">
    <property type="term" value="C:commitment complex"/>
    <property type="evidence" value="ECO:0007669"/>
    <property type="project" value="TreeGrafter"/>
</dbReference>
<evidence type="ECO:0000256" key="4">
    <source>
        <dbReference type="ARBA" id="ARBA00023187"/>
    </source>
</evidence>
<keyword evidence="5" id="KW-0539">Nucleus</keyword>
<evidence type="ECO:0000313" key="8">
    <source>
        <dbReference type="EMBL" id="PSK39826.1"/>
    </source>
</evidence>
<dbReference type="InterPro" id="IPR003107">
    <property type="entry name" value="HAT"/>
</dbReference>